<dbReference type="SUPFAM" id="SSF89392">
    <property type="entry name" value="Prokaryotic lipoproteins and lipoprotein localization factors"/>
    <property type="match status" value="1"/>
</dbReference>
<organism evidence="13 14">
    <name type="scientific">Undibacterium terreum</name>
    <dbReference type="NCBI Taxonomy" id="1224302"/>
    <lineage>
        <taxon>Bacteria</taxon>
        <taxon>Pseudomonadati</taxon>
        <taxon>Pseudomonadota</taxon>
        <taxon>Betaproteobacteria</taxon>
        <taxon>Burkholderiales</taxon>
        <taxon>Oxalobacteraceae</taxon>
        <taxon>Undibacterium</taxon>
    </lineage>
</organism>
<evidence type="ECO:0000256" key="1">
    <source>
        <dbReference type="ARBA" id="ARBA00004459"/>
    </source>
</evidence>
<dbReference type="Gene3D" id="2.50.20.10">
    <property type="entry name" value="Lipoprotein localisation LolA/LolB/LppX"/>
    <property type="match status" value="1"/>
</dbReference>
<evidence type="ECO:0000256" key="9">
    <source>
        <dbReference type="ARBA" id="ARBA00023139"/>
    </source>
</evidence>
<evidence type="ECO:0000256" key="8">
    <source>
        <dbReference type="ARBA" id="ARBA00023136"/>
    </source>
</evidence>
<evidence type="ECO:0000256" key="12">
    <source>
        <dbReference type="ARBA" id="ARBA00023288"/>
    </source>
</evidence>
<sequence>MQALLFRKLLTYTLFGLLSSLLLSGCAGIATRDAAQAGAQRVYHEDIELSGRLLVLYQQNDKEQSLPGSFEWKQNKDSTLVTLLSPLGQVVATITVDASGATLVQAKQAPKHAQNLDSLMNETLGWPMPITGMRDWLQGFVRNAQGERTAISTSNDGSTPADGWQLRYASWQDDFSLPKRIDLNRYTAQAGNVALRIVLNPAADSAAPAANEQKTP</sequence>
<keyword evidence="9" id="KW-0564">Palmitate</keyword>
<comment type="subunit">
    <text evidence="3">Monomer.</text>
</comment>
<keyword evidence="12 13" id="KW-0449">Lipoprotein</keyword>
<keyword evidence="5" id="KW-0813">Transport</keyword>
<evidence type="ECO:0000313" key="14">
    <source>
        <dbReference type="Proteomes" id="UP000637423"/>
    </source>
</evidence>
<accession>A0A916XKC8</accession>
<dbReference type="Pfam" id="PF03550">
    <property type="entry name" value="LolB"/>
    <property type="match status" value="1"/>
</dbReference>
<proteinExistence type="inferred from homology"/>
<comment type="similarity">
    <text evidence="2">Belongs to the LolB family.</text>
</comment>
<dbReference type="NCBIfam" id="TIGR00548">
    <property type="entry name" value="lolB"/>
    <property type="match status" value="1"/>
</dbReference>
<evidence type="ECO:0000256" key="11">
    <source>
        <dbReference type="ARBA" id="ARBA00023237"/>
    </source>
</evidence>
<comment type="subcellular location">
    <subcellularLocation>
        <location evidence="1">Cell outer membrane</location>
        <topology evidence="1">Lipid-anchor</topology>
    </subcellularLocation>
</comment>
<evidence type="ECO:0000256" key="2">
    <source>
        <dbReference type="ARBA" id="ARBA00009696"/>
    </source>
</evidence>
<evidence type="ECO:0000313" key="13">
    <source>
        <dbReference type="EMBL" id="GGC81093.1"/>
    </source>
</evidence>
<dbReference type="Proteomes" id="UP000637423">
    <property type="component" value="Unassembled WGS sequence"/>
</dbReference>
<comment type="caution">
    <text evidence="13">The sequence shown here is derived from an EMBL/GenBank/DDBJ whole genome shotgun (WGS) entry which is preliminary data.</text>
</comment>
<evidence type="ECO:0000256" key="6">
    <source>
        <dbReference type="ARBA" id="ARBA00022729"/>
    </source>
</evidence>
<keyword evidence="7" id="KW-0653">Protein transport</keyword>
<evidence type="ECO:0000256" key="5">
    <source>
        <dbReference type="ARBA" id="ARBA00022448"/>
    </source>
</evidence>
<dbReference type="EMBL" id="BMED01000003">
    <property type="protein sequence ID" value="GGC81093.1"/>
    <property type="molecule type" value="Genomic_DNA"/>
</dbReference>
<dbReference type="AlphaFoldDB" id="A0A916XKC8"/>
<dbReference type="InterPro" id="IPR029046">
    <property type="entry name" value="LolA/LolB/LppX"/>
</dbReference>
<keyword evidence="11" id="KW-0998">Cell outer membrane</keyword>
<dbReference type="RefSeq" id="WP_188566953.1">
    <property type="nucleotide sequence ID" value="NZ_BMED01000003.1"/>
</dbReference>
<evidence type="ECO:0000256" key="3">
    <source>
        <dbReference type="ARBA" id="ARBA00011245"/>
    </source>
</evidence>
<evidence type="ECO:0000256" key="4">
    <source>
        <dbReference type="ARBA" id="ARBA00016202"/>
    </source>
</evidence>
<reference evidence="13" key="1">
    <citation type="journal article" date="2014" name="Int. J. Syst. Evol. Microbiol.">
        <title>Complete genome sequence of Corynebacterium casei LMG S-19264T (=DSM 44701T), isolated from a smear-ripened cheese.</title>
        <authorList>
            <consortium name="US DOE Joint Genome Institute (JGI-PGF)"/>
            <person name="Walter F."/>
            <person name="Albersmeier A."/>
            <person name="Kalinowski J."/>
            <person name="Ruckert C."/>
        </authorList>
    </citation>
    <scope>NUCLEOTIDE SEQUENCE</scope>
    <source>
        <strain evidence="13">CGMCC 1.10998</strain>
    </source>
</reference>
<evidence type="ECO:0000256" key="10">
    <source>
        <dbReference type="ARBA" id="ARBA00023186"/>
    </source>
</evidence>
<keyword evidence="6" id="KW-0732">Signal</keyword>
<reference evidence="13" key="2">
    <citation type="submission" date="2020-09" db="EMBL/GenBank/DDBJ databases">
        <authorList>
            <person name="Sun Q."/>
            <person name="Zhou Y."/>
        </authorList>
    </citation>
    <scope>NUCLEOTIDE SEQUENCE</scope>
    <source>
        <strain evidence="13">CGMCC 1.10998</strain>
    </source>
</reference>
<dbReference type="GO" id="GO:0015031">
    <property type="term" value="P:protein transport"/>
    <property type="evidence" value="ECO:0007669"/>
    <property type="project" value="UniProtKB-KW"/>
</dbReference>
<protein>
    <recommendedName>
        <fullName evidence="4">Outer-membrane lipoprotein LolB</fullName>
    </recommendedName>
</protein>
<name>A0A916XKC8_9BURK</name>
<keyword evidence="10" id="KW-0143">Chaperone</keyword>
<dbReference type="InterPro" id="IPR004565">
    <property type="entry name" value="OM_lipoprot_LolB"/>
</dbReference>
<keyword evidence="14" id="KW-1185">Reference proteome</keyword>
<dbReference type="CDD" id="cd16326">
    <property type="entry name" value="LolB"/>
    <property type="match status" value="1"/>
</dbReference>
<keyword evidence="8" id="KW-0472">Membrane</keyword>
<gene>
    <name evidence="13" type="primary">lolB</name>
    <name evidence="13" type="ORF">GCM10011396_30380</name>
</gene>
<dbReference type="GO" id="GO:0009279">
    <property type="term" value="C:cell outer membrane"/>
    <property type="evidence" value="ECO:0007669"/>
    <property type="project" value="UniProtKB-SubCell"/>
</dbReference>
<evidence type="ECO:0000256" key="7">
    <source>
        <dbReference type="ARBA" id="ARBA00022927"/>
    </source>
</evidence>
<dbReference type="PROSITE" id="PS51257">
    <property type="entry name" value="PROKAR_LIPOPROTEIN"/>
    <property type="match status" value="1"/>
</dbReference>